<dbReference type="SUPFAM" id="SSF53720">
    <property type="entry name" value="ALDH-like"/>
    <property type="match status" value="1"/>
</dbReference>
<name>A0ABV5JRQ4_9ACTN</name>
<dbReference type="PANTHER" id="PTHR43217:SF2">
    <property type="entry name" value="SUCCINATE-SEMIALDEHYDE DEHYDROGENASE [NADP(+)]"/>
    <property type="match status" value="1"/>
</dbReference>
<dbReference type="Proteomes" id="UP001589700">
    <property type="component" value="Unassembled WGS sequence"/>
</dbReference>
<reference evidence="5 6" key="1">
    <citation type="submission" date="2024-09" db="EMBL/GenBank/DDBJ databases">
        <authorList>
            <person name="Sun Q."/>
            <person name="Mori K."/>
        </authorList>
    </citation>
    <scope>NUCLEOTIDE SEQUENCE [LARGE SCALE GENOMIC DNA]</scope>
    <source>
        <strain evidence="5 6">CCM 7659</strain>
    </source>
</reference>
<accession>A0ABV5JRQ4</accession>
<dbReference type="InterPro" id="IPR016163">
    <property type="entry name" value="Ald_DH_C"/>
</dbReference>
<keyword evidence="6" id="KW-1185">Reference proteome</keyword>
<dbReference type="EMBL" id="JBHMDY010000004">
    <property type="protein sequence ID" value="MFB9259409.1"/>
    <property type="molecule type" value="Genomic_DNA"/>
</dbReference>
<dbReference type="InterPro" id="IPR047110">
    <property type="entry name" value="GABD/Sad-like"/>
</dbReference>
<dbReference type="Gene3D" id="3.40.309.10">
    <property type="entry name" value="Aldehyde Dehydrogenase, Chain A, domain 2"/>
    <property type="match status" value="1"/>
</dbReference>
<dbReference type="InterPro" id="IPR044148">
    <property type="entry name" value="ALDH_GabD1-like"/>
</dbReference>
<dbReference type="Gene3D" id="3.40.605.10">
    <property type="entry name" value="Aldehyde Dehydrogenase, Chain A, domain 1"/>
    <property type="match status" value="1"/>
</dbReference>
<feature type="domain" description="Aldehyde dehydrogenase" evidence="4">
    <location>
        <begin position="3"/>
        <end position="451"/>
    </location>
</feature>
<dbReference type="CDD" id="cd07100">
    <property type="entry name" value="ALDH_SSADH1_GabD1"/>
    <property type="match status" value="1"/>
</dbReference>
<dbReference type="InterPro" id="IPR016162">
    <property type="entry name" value="Ald_DH_N"/>
</dbReference>
<dbReference type="InterPro" id="IPR015590">
    <property type="entry name" value="Aldehyde_DH_dom"/>
</dbReference>
<sequence>MSTYRTHNPSTGRTVAEYDGLADHEVDNVLSRAVEGFHSWNRWSPARRAEVLAAIADEFQARTDELARAISEEMGKPLAQAVGEVKLAASIYRWYAEHGPALLASEELDVSGARENAITVEPVGPLVGVMPWNYPYYQVARFAAPNLMAGNTVILKHASICAKSSALIEQLQRAAGLPENTFLNVYASSDQVAQMVADPRVHGVSLTGSERAGAAVAEVAGKNLTKSVLELGGSDPLIVLDSDNLSELVDELGRARLSNSGQACNSPKRMFVPEDLYDDFVAQLTDLYRSIEVGPASDESTEMGPLSSEDARDGVVDQVRTAVEQGAKLRIGGDPIDRPGAYMEPTVLTDITDEMDVYHDEVFGPVAMVYKYTDLDEALRIANDTRFGLSGSVWGTDADRAAQVADRIDAGMVYVNEHGTTRAGLPFGGVKASGYGRELGRWGMAEFVNTKLRRVS</sequence>
<dbReference type="Pfam" id="PF00171">
    <property type="entry name" value="Aldedh"/>
    <property type="match status" value="1"/>
</dbReference>
<evidence type="ECO:0000256" key="3">
    <source>
        <dbReference type="ARBA" id="ARBA00023002"/>
    </source>
</evidence>
<evidence type="ECO:0000259" key="4">
    <source>
        <dbReference type="Pfam" id="PF00171"/>
    </source>
</evidence>
<comment type="similarity">
    <text evidence="1">Belongs to the aldehyde dehydrogenase family.</text>
</comment>
<keyword evidence="3" id="KW-0560">Oxidoreductase</keyword>
<proteinExistence type="inferred from homology"/>
<evidence type="ECO:0000256" key="1">
    <source>
        <dbReference type="ARBA" id="ARBA00009986"/>
    </source>
</evidence>
<keyword evidence="2" id="KW-0521">NADP</keyword>
<dbReference type="InterPro" id="IPR016161">
    <property type="entry name" value="Ald_DH/histidinol_DH"/>
</dbReference>
<evidence type="ECO:0000256" key="2">
    <source>
        <dbReference type="ARBA" id="ARBA00022857"/>
    </source>
</evidence>
<dbReference type="PANTHER" id="PTHR43217">
    <property type="entry name" value="SUCCINATE SEMIALDEHYDE DEHYDROGENASE [NAD(P)+] SAD"/>
    <property type="match status" value="1"/>
</dbReference>
<evidence type="ECO:0000313" key="5">
    <source>
        <dbReference type="EMBL" id="MFB9259409.1"/>
    </source>
</evidence>
<organism evidence="5 6">
    <name type="scientific">Dietzia aerolata</name>
    <dbReference type="NCBI Taxonomy" id="595984"/>
    <lineage>
        <taxon>Bacteria</taxon>
        <taxon>Bacillati</taxon>
        <taxon>Actinomycetota</taxon>
        <taxon>Actinomycetes</taxon>
        <taxon>Mycobacteriales</taxon>
        <taxon>Dietziaceae</taxon>
        <taxon>Dietzia</taxon>
    </lineage>
</organism>
<protein>
    <submittedName>
        <fullName evidence="5">NAD-dependent succinate-semialdehyde dehydrogenase</fullName>
    </submittedName>
</protein>
<comment type="caution">
    <text evidence="5">The sequence shown here is derived from an EMBL/GenBank/DDBJ whole genome shotgun (WGS) entry which is preliminary data.</text>
</comment>
<gene>
    <name evidence="5" type="ORF">ACFFVD_06295</name>
</gene>
<dbReference type="RefSeq" id="WP_182633624.1">
    <property type="nucleotide sequence ID" value="NZ_JAALDM010000324.1"/>
</dbReference>
<evidence type="ECO:0000313" key="6">
    <source>
        <dbReference type="Proteomes" id="UP001589700"/>
    </source>
</evidence>